<feature type="domain" description="Nephrocystin 3-like N-terminal" evidence="3">
    <location>
        <begin position="299"/>
        <end position="469"/>
    </location>
</feature>
<evidence type="ECO:0000313" key="4">
    <source>
        <dbReference type="EMBL" id="KDQ23070.1"/>
    </source>
</evidence>
<dbReference type="InterPro" id="IPR056884">
    <property type="entry name" value="NPHP3-like_N"/>
</dbReference>
<dbReference type="SUPFAM" id="SSF52540">
    <property type="entry name" value="P-loop containing nucleoside triphosphate hydrolases"/>
    <property type="match status" value="1"/>
</dbReference>
<dbReference type="Pfam" id="PF24883">
    <property type="entry name" value="NPHP3_N"/>
    <property type="match status" value="1"/>
</dbReference>
<evidence type="ECO:0000313" key="5">
    <source>
        <dbReference type="Proteomes" id="UP000027073"/>
    </source>
</evidence>
<evidence type="ECO:0000259" key="3">
    <source>
        <dbReference type="Pfam" id="PF24883"/>
    </source>
</evidence>
<dbReference type="Proteomes" id="UP000027073">
    <property type="component" value="Unassembled WGS sequence"/>
</dbReference>
<dbReference type="PANTHER" id="PTHR10039:SF17">
    <property type="entry name" value="FUNGAL STAND N-TERMINAL GOODBYE DOMAIN-CONTAINING PROTEIN-RELATED"/>
    <property type="match status" value="1"/>
</dbReference>
<dbReference type="PANTHER" id="PTHR10039">
    <property type="entry name" value="AMELOGENIN"/>
    <property type="match status" value="1"/>
</dbReference>
<name>A0A067N7W4_PLEO1</name>
<gene>
    <name evidence="4" type="ORF">PLEOSDRAFT_1108703</name>
</gene>
<dbReference type="OrthoDB" id="3266532at2759"/>
<protein>
    <recommendedName>
        <fullName evidence="3">Nephrocystin 3-like N-terminal domain-containing protein</fullName>
    </recommendedName>
</protein>
<feature type="region of interest" description="Disordered" evidence="2">
    <location>
        <begin position="51"/>
        <end position="80"/>
    </location>
</feature>
<dbReference type="AlphaFoldDB" id="A0A067N7W4"/>
<dbReference type="Gene3D" id="3.40.50.300">
    <property type="entry name" value="P-loop containing nucleotide triphosphate hydrolases"/>
    <property type="match status" value="1"/>
</dbReference>
<dbReference type="InterPro" id="IPR027417">
    <property type="entry name" value="P-loop_NTPase"/>
</dbReference>
<dbReference type="HOGENOM" id="CLU_319603_0_0_1"/>
<keyword evidence="1" id="KW-0677">Repeat</keyword>
<feature type="compositionally biased region" description="Low complexity" evidence="2">
    <location>
        <begin position="68"/>
        <end position="79"/>
    </location>
</feature>
<organism evidence="4 5">
    <name type="scientific">Pleurotus ostreatus (strain PC15)</name>
    <name type="common">Oyster mushroom</name>
    <dbReference type="NCBI Taxonomy" id="1137138"/>
    <lineage>
        <taxon>Eukaryota</taxon>
        <taxon>Fungi</taxon>
        <taxon>Dikarya</taxon>
        <taxon>Basidiomycota</taxon>
        <taxon>Agaricomycotina</taxon>
        <taxon>Agaricomycetes</taxon>
        <taxon>Agaricomycetidae</taxon>
        <taxon>Agaricales</taxon>
        <taxon>Pleurotineae</taxon>
        <taxon>Pleurotaceae</taxon>
        <taxon>Pleurotus</taxon>
    </lineage>
</organism>
<evidence type="ECO:0000256" key="2">
    <source>
        <dbReference type="SAM" id="MobiDB-lite"/>
    </source>
</evidence>
<sequence length="909" mass="101493">MSSQSTTSNRFRRVKTVFNTSRAITSLGKDGVASPREDAVESSCTPLARRVIEDGFTPSPSSTEPFRGSVAGSSSPSPALDNIASSKTSVALIEDPLPELDDPVKPSEKSLSGPFIKGALAALRGILNDMNLPGASACQLIIKAVETYELAKSNVNILHSLIRECGHVASVLEGVRERSAYPDPQLRFCGDTPTTSGLDVIIRPLKEDQSKGLFLKVINSSEDALRLQTAFGGVGRLIRVFVFEITIAGYFTISKVLRSAENKALADNIKSLPRAGAAYNSYNVINKKRTVCLAGTRTAILEEIAHWIGAHDQKPIYLLTGHAGYGKSTIARTVAEGADRLHSLGASFFFSRDEDDMKGGNKFFSTIAYQLCLFSEIFAGAIGSALHFLKVSDAADKGPAVQLWEFIIKPLQTLTSPPHPFVIVIDAFDECEEYESWEPGNGTYRLDIWNGLATLVEELPFIKVFLTSRPHPQLSKLGNADDRLYLNTTVLADSDPDIRRYLLHWLVTVSDSTSLTWKASESEICALEAMAAGLFIVAATAVRFILDRRKVMHPSRRIQLLMAGTVSGPRTNRLETIDQMYDTVLRQSLSMEDPDELQLFKTVIGTILIHERPMSRGKIASLLGLDISVVRTMLDQLQAVILTTDRPQFHKSFVDYITNERRSGELCISRSQAHTKLTFHCLRILGQCSSPIPIVYYAQDHIETHYSKANLTVVAELLRAHISTLGGRPSKVFWINLATYLQLWDVETISTMVFFHLSRSGRSKLKPFQDIGTRDQQLSSDFKEALAIIKMDLESDEVLPERSLRLMLTSDTYNCLQHLYQEYKMLTPLQYAKTLLWHLTTNGVWREHWVLFDTHHWERFAVKDGEETWTIEKEVDAFMDNVVLEIYGFEPSDEALSILRQQLMNTQKC</sequence>
<reference evidence="5" key="1">
    <citation type="journal article" date="2014" name="Proc. Natl. Acad. Sci. U.S.A.">
        <title>Extensive sampling of basidiomycete genomes demonstrates inadequacy of the white-rot/brown-rot paradigm for wood decay fungi.</title>
        <authorList>
            <person name="Riley R."/>
            <person name="Salamov A.A."/>
            <person name="Brown D.W."/>
            <person name="Nagy L.G."/>
            <person name="Floudas D."/>
            <person name="Held B.W."/>
            <person name="Levasseur A."/>
            <person name="Lombard V."/>
            <person name="Morin E."/>
            <person name="Otillar R."/>
            <person name="Lindquist E.A."/>
            <person name="Sun H."/>
            <person name="LaButti K.M."/>
            <person name="Schmutz J."/>
            <person name="Jabbour D."/>
            <person name="Luo H."/>
            <person name="Baker S.E."/>
            <person name="Pisabarro A.G."/>
            <person name="Walton J.D."/>
            <person name="Blanchette R.A."/>
            <person name="Henrissat B."/>
            <person name="Martin F."/>
            <person name="Cullen D."/>
            <person name="Hibbett D.S."/>
            <person name="Grigoriev I.V."/>
        </authorList>
    </citation>
    <scope>NUCLEOTIDE SEQUENCE [LARGE SCALE GENOMIC DNA]</scope>
    <source>
        <strain evidence="5">PC15</strain>
    </source>
</reference>
<proteinExistence type="predicted"/>
<dbReference type="EMBL" id="KL198013">
    <property type="protein sequence ID" value="KDQ23070.1"/>
    <property type="molecule type" value="Genomic_DNA"/>
</dbReference>
<accession>A0A067N7W4</accession>
<dbReference type="InParanoid" id="A0A067N7W4"/>
<evidence type="ECO:0000256" key="1">
    <source>
        <dbReference type="ARBA" id="ARBA00022737"/>
    </source>
</evidence>
<dbReference type="VEuPathDB" id="FungiDB:PLEOSDRAFT_1108703"/>